<feature type="binding site" evidence="9">
    <location>
        <begin position="19"/>
        <end position="20"/>
    </location>
    <ligand>
        <name>ATP</name>
        <dbReference type="ChEBI" id="CHEBI:30616"/>
    </ligand>
</feature>
<feature type="short sequence motif" description="'HIGH' region" evidence="9">
    <location>
        <begin position="12"/>
        <end position="20"/>
    </location>
</feature>
<dbReference type="PANTHER" id="PTHR43766">
    <property type="entry name" value="TRYPTOPHAN--TRNA LIGASE, MITOCHONDRIAL"/>
    <property type="match status" value="1"/>
</dbReference>
<evidence type="ECO:0000256" key="11">
    <source>
        <dbReference type="SAM" id="Coils"/>
    </source>
</evidence>
<keyword evidence="4 9" id="KW-0547">Nucleotide-binding</keyword>
<evidence type="ECO:0000256" key="2">
    <source>
        <dbReference type="ARBA" id="ARBA00022490"/>
    </source>
</evidence>
<evidence type="ECO:0000256" key="6">
    <source>
        <dbReference type="ARBA" id="ARBA00022917"/>
    </source>
</evidence>
<dbReference type="Gene3D" id="1.10.240.10">
    <property type="entry name" value="Tyrosyl-Transfer RNA Synthetase"/>
    <property type="match status" value="1"/>
</dbReference>
<dbReference type="GO" id="GO:0004830">
    <property type="term" value="F:tryptophan-tRNA ligase activity"/>
    <property type="evidence" value="ECO:0007669"/>
    <property type="project" value="UniProtKB-UniRule"/>
</dbReference>
<keyword evidence="2 9" id="KW-0963">Cytoplasm</keyword>
<comment type="caution">
    <text evidence="12">The sequence shown here is derived from an EMBL/GenBank/DDBJ whole genome shotgun (WGS) entry which is preliminary data.</text>
</comment>
<comment type="function">
    <text evidence="9">Catalyzes the attachment of tryptophan to tRNA(Trp).</text>
</comment>
<feature type="binding site" evidence="9">
    <location>
        <begin position="157"/>
        <end position="159"/>
    </location>
    <ligand>
        <name>ATP</name>
        <dbReference type="ChEBI" id="CHEBI:30616"/>
    </ligand>
</feature>
<evidence type="ECO:0000256" key="7">
    <source>
        <dbReference type="ARBA" id="ARBA00023146"/>
    </source>
</evidence>
<reference evidence="12 13" key="1">
    <citation type="submission" date="2020-07" db="EMBL/GenBank/DDBJ databases">
        <title>Bacterium isolated from marien macroalgae.</title>
        <authorList>
            <person name="Zhu K."/>
            <person name="Lu D."/>
            <person name="Du Z."/>
        </authorList>
    </citation>
    <scope>NUCLEOTIDE SEQUENCE [LARGE SCALE GENOMIC DNA]</scope>
    <source>
        <strain evidence="12 13">3-1745</strain>
    </source>
</reference>
<evidence type="ECO:0000256" key="3">
    <source>
        <dbReference type="ARBA" id="ARBA00022598"/>
    </source>
</evidence>
<dbReference type="NCBIfam" id="TIGR00233">
    <property type="entry name" value="trpS"/>
    <property type="match status" value="1"/>
</dbReference>
<dbReference type="RefSeq" id="WP_181739146.1">
    <property type="nucleotide sequence ID" value="NZ_JACEMT010000046.1"/>
</dbReference>
<dbReference type="EC" id="6.1.1.2" evidence="9"/>
<feature type="binding site" evidence="9">
    <location>
        <begin position="203"/>
        <end position="207"/>
    </location>
    <ligand>
        <name>ATP</name>
        <dbReference type="ChEBI" id="CHEBI:30616"/>
    </ligand>
</feature>
<evidence type="ECO:0000256" key="4">
    <source>
        <dbReference type="ARBA" id="ARBA00022741"/>
    </source>
</evidence>
<feature type="binding site" evidence="9">
    <location>
        <position position="196"/>
    </location>
    <ligand>
        <name>ATP</name>
        <dbReference type="ChEBI" id="CHEBI:30616"/>
    </ligand>
</feature>
<dbReference type="Proteomes" id="UP000538931">
    <property type="component" value="Unassembled WGS sequence"/>
</dbReference>
<gene>
    <name evidence="9" type="primary">trpS</name>
    <name evidence="12" type="ORF">H1S06_08460</name>
</gene>
<protein>
    <recommendedName>
        <fullName evidence="9">Tryptophan--tRNA ligase</fullName>
        <ecNumber evidence="9">6.1.1.2</ecNumber>
    </recommendedName>
    <alternativeName>
        <fullName evidence="9">Tryptophanyl-tRNA synthetase</fullName>
        <shortName evidence="9">TrpRS</shortName>
    </alternativeName>
</protein>
<dbReference type="FunFam" id="1.10.240.10:FF:000005">
    <property type="entry name" value="Tryptophan--tRNA ligase"/>
    <property type="match status" value="1"/>
</dbReference>
<dbReference type="InterPro" id="IPR050203">
    <property type="entry name" value="Trp-tRNA_synthetase"/>
</dbReference>
<evidence type="ECO:0000256" key="8">
    <source>
        <dbReference type="ARBA" id="ARBA00049929"/>
    </source>
</evidence>
<feature type="binding site" evidence="9">
    <location>
        <begin position="11"/>
        <end position="13"/>
    </location>
    <ligand>
        <name>ATP</name>
        <dbReference type="ChEBI" id="CHEBI:30616"/>
    </ligand>
</feature>
<dbReference type="EMBL" id="JACEMT010000046">
    <property type="protein sequence ID" value="MBA4502392.1"/>
    <property type="molecule type" value="Genomic_DNA"/>
</dbReference>
<dbReference type="PRINTS" id="PR01039">
    <property type="entry name" value="TRNASYNTHTRP"/>
</dbReference>
<evidence type="ECO:0000256" key="9">
    <source>
        <dbReference type="HAMAP-Rule" id="MF_00140"/>
    </source>
</evidence>
<dbReference type="InterPro" id="IPR014729">
    <property type="entry name" value="Rossmann-like_a/b/a_fold"/>
</dbReference>
<dbReference type="GO" id="GO:0006436">
    <property type="term" value="P:tryptophanyl-tRNA aminoacylation"/>
    <property type="evidence" value="ECO:0007669"/>
    <property type="project" value="UniProtKB-UniRule"/>
</dbReference>
<comment type="subunit">
    <text evidence="9">Homodimer.</text>
</comment>
<name>A0A7W2ACC5_9GAMM</name>
<comment type="catalytic activity">
    <reaction evidence="8 9">
        <text>tRNA(Trp) + L-tryptophan + ATP = L-tryptophyl-tRNA(Trp) + AMP + diphosphate + H(+)</text>
        <dbReference type="Rhea" id="RHEA:24080"/>
        <dbReference type="Rhea" id="RHEA-COMP:9671"/>
        <dbReference type="Rhea" id="RHEA-COMP:9705"/>
        <dbReference type="ChEBI" id="CHEBI:15378"/>
        <dbReference type="ChEBI" id="CHEBI:30616"/>
        <dbReference type="ChEBI" id="CHEBI:33019"/>
        <dbReference type="ChEBI" id="CHEBI:57912"/>
        <dbReference type="ChEBI" id="CHEBI:78442"/>
        <dbReference type="ChEBI" id="CHEBI:78535"/>
        <dbReference type="ChEBI" id="CHEBI:456215"/>
        <dbReference type="EC" id="6.1.1.2"/>
    </reaction>
</comment>
<accession>A0A7W2ACC5</accession>
<comment type="subcellular location">
    <subcellularLocation>
        <location evidence="9">Cytoplasm</location>
    </subcellularLocation>
</comment>
<dbReference type="FunFam" id="3.40.50.620:FF:000144">
    <property type="entry name" value="Tryptophan--tRNA ligase"/>
    <property type="match status" value="1"/>
</dbReference>
<feature type="binding site" evidence="9">
    <location>
        <position position="145"/>
    </location>
    <ligand>
        <name>L-tryptophan</name>
        <dbReference type="ChEBI" id="CHEBI:57912"/>
    </ligand>
</feature>
<evidence type="ECO:0000313" key="12">
    <source>
        <dbReference type="EMBL" id="MBA4502392.1"/>
    </source>
</evidence>
<evidence type="ECO:0000313" key="13">
    <source>
        <dbReference type="Proteomes" id="UP000538931"/>
    </source>
</evidence>
<dbReference type="AlphaFoldDB" id="A0A7W2ACC5"/>
<dbReference type="HAMAP" id="MF_00140_B">
    <property type="entry name" value="Trp_tRNA_synth_B"/>
    <property type="match status" value="1"/>
</dbReference>
<keyword evidence="3 9" id="KW-0436">Ligase</keyword>
<evidence type="ECO:0000256" key="5">
    <source>
        <dbReference type="ARBA" id="ARBA00022840"/>
    </source>
</evidence>
<dbReference type="Pfam" id="PF00579">
    <property type="entry name" value="tRNA-synt_1b"/>
    <property type="match status" value="1"/>
</dbReference>
<keyword evidence="11" id="KW-0175">Coiled coil</keyword>
<keyword evidence="7 9" id="KW-0030">Aminoacyl-tRNA synthetase</keyword>
<evidence type="ECO:0000256" key="10">
    <source>
        <dbReference type="RuleBase" id="RU363036"/>
    </source>
</evidence>
<dbReference type="NCBIfam" id="NF009207">
    <property type="entry name" value="PRK12556.1"/>
    <property type="match status" value="1"/>
</dbReference>
<feature type="short sequence motif" description="'KMSKS' region" evidence="9">
    <location>
        <begin position="203"/>
        <end position="207"/>
    </location>
</feature>
<dbReference type="GO" id="GO:0005829">
    <property type="term" value="C:cytosol"/>
    <property type="evidence" value="ECO:0007669"/>
    <property type="project" value="TreeGrafter"/>
</dbReference>
<dbReference type="GO" id="GO:0005524">
    <property type="term" value="F:ATP binding"/>
    <property type="evidence" value="ECO:0007669"/>
    <property type="project" value="UniProtKB-UniRule"/>
</dbReference>
<keyword evidence="6 9" id="KW-0648">Protein biosynthesis</keyword>
<feature type="coiled-coil region" evidence="11">
    <location>
        <begin position="342"/>
        <end position="412"/>
    </location>
</feature>
<dbReference type="SUPFAM" id="SSF52374">
    <property type="entry name" value="Nucleotidylyl transferase"/>
    <property type="match status" value="1"/>
</dbReference>
<comment type="similarity">
    <text evidence="1 9 10">Belongs to the class-I aminoacyl-tRNA synthetase family.</text>
</comment>
<dbReference type="InterPro" id="IPR002305">
    <property type="entry name" value="aa-tRNA-synth_Ic"/>
</dbReference>
<dbReference type="CDD" id="cd00806">
    <property type="entry name" value="TrpRS_core"/>
    <property type="match status" value="1"/>
</dbReference>
<keyword evidence="13" id="KW-1185">Reference proteome</keyword>
<dbReference type="InterPro" id="IPR002306">
    <property type="entry name" value="Trp-tRNA-ligase"/>
</dbReference>
<proteinExistence type="inferred from homology"/>
<dbReference type="InterPro" id="IPR024109">
    <property type="entry name" value="Trp-tRNA-ligase_bac-type"/>
</dbReference>
<keyword evidence="5 9" id="KW-0067">ATP-binding</keyword>
<dbReference type="Gene3D" id="3.40.50.620">
    <property type="entry name" value="HUPs"/>
    <property type="match status" value="1"/>
</dbReference>
<dbReference type="PANTHER" id="PTHR43766:SF1">
    <property type="entry name" value="TRYPTOPHAN--TRNA LIGASE, MITOCHONDRIAL"/>
    <property type="match status" value="1"/>
</dbReference>
<evidence type="ECO:0000256" key="1">
    <source>
        <dbReference type="ARBA" id="ARBA00005594"/>
    </source>
</evidence>
<organism evidence="12 13">
    <name type="scientific">Marinobacterium marinum</name>
    <dbReference type="NCBI Taxonomy" id="2756129"/>
    <lineage>
        <taxon>Bacteria</taxon>
        <taxon>Pseudomonadati</taxon>
        <taxon>Pseudomonadota</taxon>
        <taxon>Gammaproteobacteria</taxon>
        <taxon>Oceanospirillales</taxon>
        <taxon>Oceanospirillaceae</taxon>
        <taxon>Marinobacterium</taxon>
    </lineage>
</organism>
<sequence length="425" mass="47485">MSKKTVLTGITTTGTPHIGNYLGAVKPAIDASENPALDSYFFLADFHALIKCQEPERVARSTREIAATWLALGLDTDKATFYRQTDIPEITELSWILSCQTSKGLMNRAHAYKAAVDANREAGKDDLDDGVTMGLFSYPVLMAADILMFQADIIPVGKDQVQHIEMARDIAGRFNHNFEPLFTLPEAKVDEETQLIPGLDGRKMSKSYNNTIPLFSTSDELRKLINQIVTDTRAPGEPKDPNNTLMHLYRCFASEAESERMRQRFLEGIGWGDAKTELFEYIDAHLTGPRVRYNELMSDLGEVEAILNKGAERAREHSVPFLDKVRHAVGIRSLTDTTTARQQDVVKEKEKSEEEIARAEEGRRRAILMQIRPLLDQVDQAADKAAAAQALVAEKTAEVEALKKKARQKAQNELDLLIEELSALL</sequence>